<name>A0ABT7T8Z3_9MICO</name>
<dbReference type="RefSeq" id="WP_289459363.1">
    <property type="nucleotide sequence ID" value="NZ_JAUCML010000009.1"/>
</dbReference>
<evidence type="ECO:0000313" key="3">
    <source>
        <dbReference type="EMBL" id="MDM7886042.1"/>
    </source>
</evidence>
<comment type="caution">
    <text evidence="3">The sequence shown here is derived from an EMBL/GenBank/DDBJ whole genome shotgun (WGS) entry which is preliminary data.</text>
</comment>
<dbReference type="PROSITE" id="PS51819">
    <property type="entry name" value="VOC"/>
    <property type="match status" value="1"/>
</dbReference>
<accession>A0ABT7T8Z3</accession>
<feature type="region of interest" description="Disordered" evidence="1">
    <location>
        <begin position="132"/>
        <end position="165"/>
    </location>
</feature>
<feature type="domain" description="VOC" evidence="2">
    <location>
        <begin position="1"/>
        <end position="133"/>
    </location>
</feature>
<dbReference type="Gene3D" id="3.10.180.10">
    <property type="entry name" value="2,3-Dihydroxybiphenyl 1,2-Dioxygenase, domain 1"/>
    <property type="match status" value="1"/>
</dbReference>
<dbReference type="PANTHER" id="PTHR36503:SF1">
    <property type="entry name" value="BLR2520 PROTEIN"/>
    <property type="match status" value="1"/>
</dbReference>
<protein>
    <submittedName>
        <fullName evidence="3">VOC family protein</fullName>
    </submittedName>
</protein>
<dbReference type="PANTHER" id="PTHR36503">
    <property type="entry name" value="BLR2520 PROTEIN"/>
    <property type="match status" value="1"/>
</dbReference>
<evidence type="ECO:0000256" key="1">
    <source>
        <dbReference type="SAM" id="MobiDB-lite"/>
    </source>
</evidence>
<dbReference type="Pfam" id="PF00903">
    <property type="entry name" value="Glyoxalase"/>
    <property type="match status" value="1"/>
</dbReference>
<organism evidence="3 4">
    <name type="scientific">Curtobacterium citri</name>
    <dbReference type="NCBI Taxonomy" id="3055139"/>
    <lineage>
        <taxon>Bacteria</taxon>
        <taxon>Bacillati</taxon>
        <taxon>Actinomycetota</taxon>
        <taxon>Actinomycetes</taxon>
        <taxon>Micrococcales</taxon>
        <taxon>Microbacteriaceae</taxon>
        <taxon>Curtobacterium</taxon>
    </lineage>
</organism>
<reference evidence="3 4" key="1">
    <citation type="submission" date="2023-06" db="EMBL/GenBank/DDBJ databases">
        <authorList>
            <person name="Feng G."/>
            <person name="Li J."/>
            <person name="Zhu H."/>
        </authorList>
    </citation>
    <scope>NUCLEOTIDE SEQUENCE [LARGE SCALE GENOMIC DNA]</scope>
    <source>
        <strain evidence="3 4">RHCKG23</strain>
    </source>
</reference>
<dbReference type="InterPro" id="IPR004360">
    <property type="entry name" value="Glyas_Fos-R_dOase_dom"/>
</dbReference>
<feature type="compositionally biased region" description="Basic and acidic residues" evidence="1">
    <location>
        <begin position="140"/>
        <end position="165"/>
    </location>
</feature>
<proteinExistence type="predicted"/>
<dbReference type="EMBL" id="JAUCML010000009">
    <property type="protein sequence ID" value="MDM7886042.1"/>
    <property type="molecule type" value="Genomic_DNA"/>
</dbReference>
<gene>
    <name evidence="3" type="ORF">QUG92_13095</name>
</gene>
<keyword evidence="4" id="KW-1185">Reference proteome</keyword>
<dbReference type="InterPro" id="IPR029068">
    <property type="entry name" value="Glyas_Bleomycin-R_OHBP_Dase"/>
</dbReference>
<evidence type="ECO:0000313" key="4">
    <source>
        <dbReference type="Proteomes" id="UP001237823"/>
    </source>
</evidence>
<dbReference type="InterPro" id="IPR037523">
    <property type="entry name" value="VOC_core"/>
</dbReference>
<dbReference type="SUPFAM" id="SSF54593">
    <property type="entry name" value="Glyoxalase/Bleomycin resistance protein/Dihydroxybiphenyl dioxygenase"/>
    <property type="match status" value="1"/>
</dbReference>
<evidence type="ECO:0000259" key="2">
    <source>
        <dbReference type="PROSITE" id="PS51819"/>
    </source>
</evidence>
<sequence>MHAITLAVADVGRSAAFYRALLGIEGSGIIGTEYPATENAAGGTTAMFTLDDGLIVSVYGREDMRKDSGVDLATAPSTTIGHFEPSREAAQAFLDRARDAGATMSAAPYTRPWGMWSGFFQDPDGHLWEVVANPGEGDPTEVRPDHDTAADAETTAREEGARGGH</sequence>
<dbReference type="Proteomes" id="UP001237823">
    <property type="component" value="Unassembled WGS sequence"/>
</dbReference>